<evidence type="ECO:0000313" key="2">
    <source>
        <dbReference type="Proteomes" id="UP000279833"/>
    </source>
</evidence>
<dbReference type="Proteomes" id="UP000279833">
    <property type="component" value="Unassembled WGS sequence"/>
</dbReference>
<proteinExistence type="predicted"/>
<dbReference type="AlphaFoldDB" id="A0A183JNR9"/>
<dbReference type="STRING" id="6186.A0A183JNR9"/>
<evidence type="ECO:0000313" key="3">
    <source>
        <dbReference type="WBParaSite" id="SCUD_0000435501-mRNA-1"/>
    </source>
</evidence>
<dbReference type="EMBL" id="UZAK01005713">
    <property type="protein sequence ID" value="VDO88395.1"/>
    <property type="molecule type" value="Genomic_DNA"/>
</dbReference>
<accession>A0A183JNR9</accession>
<gene>
    <name evidence="1" type="ORF">SCUD_LOCUS4353</name>
</gene>
<protein>
    <submittedName>
        <fullName evidence="1 3">Uncharacterized protein</fullName>
    </submittedName>
</protein>
<reference evidence="1 2" key="2">
    <citation type="submission" date="2018-11" db="EMBL/GenBank/DDBJ databases">
        <authorList>
            <consortium name="Pathogen Informatics"/>
        </authorList>
    </citation>
    <scope>NUCLEOTIDE SEQUENCE [LARGE SCALE GENOMIC DNA]</scope>
    <source>
        <strain evidence="1">Dakar</strain>
        <strain evidence="2">Dakar, Senegal</strain>
    </source>
</reference>
<keyword evidence="2" id="KW-1185">Reference proteome</keyword>
<dbReference type="WBParaSite" id="SCUD_0000435501-mRNA-1">
    <property type="protein sequence ID" value="SCUD_0000435501-mRNA-1"/>
    <property type="gene ID" value="SCUD_0000435501"/>
</dbReference>
<organism evidence="3">
    <name type="scientific">Schistosoma curassoni</name>
    <dbReference type="NCBI Taxonomy" id="6186"/>
    <lineage>
        <taxon>Eukaryota</taxon>
        <taxon>Metazoa</taxon>
        <taxon>Spiralia</taxon>
        <taxon>Lophotrochozoa</taxon>
        <taxon>Platyhelminthes</taxon>
        <taxon>Trematoda</taxon>
        <taxon>Digenea</taxon>
        <taxon>Strigeidida</taxon>
        <taxon>Schistosomatoidea</taxon>
        <taxon>Schistosomatidae</taxon>
        <taxon>Schistosoma</taxon>
    </lineage>
</organism>
<evidence type="ECO:0000313" key="1">
    <source>
        <dbReference type="EMBL" id="VDO88395.1"/>
    </source>
</evidence>
<name>A0A183JNR9_9TREM</name>
<reference evidence="3" key="1">
    <citation type="submission" date="2016-06" db="UniProtKB">
        <authorList>
            <consortium name="WormBaseParasite"/>
        </authorList>
    </citation>
    <scope>IDENTIFICATION</scope>
</reference>
<sequence>MSVEANGTGFESLCEYQLWNAVRRTTIHTVNNIHTGWEELPGSLCSWELCRFPPVAVRSGDRMSISLNTLPRFEHLVTTGTQTEEQLEFPESHNTSYSPVKPISTEELCLQNSAAHRKVCPFFPRSIIIFTY</sequence>